<name>A0A4Z2E6A1_9TELE</name>
<dbReference type="Proteomes" id="UP000314294">
    <property type="component" value="Unassembled WGS sequence"/>
</dbReference>
<sequence length="114" mass="12492">MSLCSSCFIFCPQRSAHHPSAVKEEELPEQHPSGPQTFHQSNPSLESAARALLLAKGHAPSTAAVRRNTAGVCSRCFHEVHEASRCLAAEINWRTSSSSEETDPPSRFNVTFRS</sequence>
<proteinExistence type="predicted"/>
<keyword evidence="3" id="KW-1185">Reference proteome</keyword>
<protein>
    <submittedName>
        <fullName evidence="2">Uncharacterized protein</fullName>
    </submittedName>
</protein>
<feature type="region of interest" description="Disordered" evidence="1">
    <location>
        <begin position="19"/>
        <end position="42"/>
    </location>
</feature>
<feature type="region of interest" description="Disordered" evidence="1">
    <location>
        <begin position="94"/>
        <end position="114"/>
    </location>
</feature>
<dbReference type="AlphaFoldDB" id="A0A4Z2E6A1"/>
<comment type="caution">
    <text evidence="2">The sequence shown here is derived from an EMBL/GenBank/DDBJ whole genome shotgun (WGS) entry which is preliminary data.</text>
</comment>
<gene>
    <name evidence="2" type="ORF">EYF80_065429</name>
</gene>
<organism evidence="2 3">
    <name type="scientific">Liparis tanakae</name>
    <name type="common">Tanaka's snailfish</name>
    <dbReference type="NCBI Taxonomy" id="230148"/>
    <lineage>
        <taxon>Eukaryota</taxon>
        <taxon>Metazoa</taxon>
        <taxon>Chordata</taxon>
        <taxon>Craniata</taxon>
        <taxon>Vertebrata</taxon>
        <taxon>Euteleostomi</taxon>
        <taxon>Actinopterygii</taxon>
        <taxon>Neopterygii</taxon>
        <taxon>Teleostei</taxon>
        <taxon>Neoteleostei</taxon>
        <taxon>Acanthomorphata</taxon>
        <taxon>Eupercaria</taxon>
        <taxon>Perciformes</taxon>
        <taxon>Cottioidei</taxon>
        <taxon>Cottales</taxon>
        <taxon>Liparidae</taxon>
        <taxon>Liparis</taxon>
    </lineage>
</organism>
<reference evidence="2 3" key="1">
    <citation type="submission" date="2019-03" db="EMBL/GenBank/DDBJ databases">
        <title>First draft genome of Liparis tanakae, snailfish: a comprehensive survey of snailfish specific genes.</title>
        <authorList>
            <person name="Kim W."/>
            <person name="Song I."/>
            <person name="Jeong J.-H."/>
            <person name="Kim D."/>
            <person name="Kim S."/>
            <person name="Ryu S."/>
            <person name="Song J.Y."/>
            <person name="Lee S.K."/>
        </authorList>
    </citation>
    <scope>NUCLEOTIDE SEQUENCE [LARGE SCALE GENOMIC DNA]</scope>
    <source>
        <tissue evidence="2">Muscle</tissue>
    </source>
</reference>
<evidence type="ECO:0000313" key="3">
    <source>
        <dbReference type="Proteomes" id="UP000314294"/>
    </source>
</evidence>
<dbReference type="EMBL" id="SRLO01015349">
    <property type="protein sequence ID" value="TNN24446.1"/>
    <property type="molecule type" value="Genomic_DNA"/>
</dbReference>
<evidence type="ECO:0000256" key="1">
    <source>
        <dbReference type="SAM" id="MobiDB-lite"/>
    </source>
</evidence>
<accession>A0A4Z2E6A1</accession>
<evidence type="ECO:0000313" key="2">
    <source>
        <dbReference type="EMBL" id="TNN24446.1"/>
    </source>
</evidence>
<feature type="compositionally biased region" description="Polar residues" evidence="1">
    <location>
        <begin position="33"/>
        <end position="42"/>
    </location>
</feature>